<dbReference type="Proteomes" id="UP000299102">
    <property type="component" value="Unassembled WGS sequence"/>
</dbReference>
<proteinExistence type="predicted"/>
<gene>
    <name evidence="1" type="ORF">EVAR_23487_1</name>
</gene>
<keyword evidence="2" id="KW-1185">Reference proteome</keyword>
<organism evidence="1 2">
    <name type="scientific">Eumeta variegata</name>
    <name type="common">Bagworm moth</name>
    <name type="synonym">Eumeta japonica</name>
    <dbReference type="NCBI Taxonomy" id="151549"/>
    <lineage>
        <taxon>Eukaryota</taxon>
        <taxon>Metazoa</taxon>
        <taxon>Ecdysozoa</taxon>
        <taxon>Arthropoda</taxon>
        <taxon>Hexapoda</taxon>
        <taxon>Insecta</taxon>
        <taxon>Pterygota</taxon>
        <taxon>Neoptera</taxon>
        <taxon>Endopterygota</taxon>
        <taxon>Lepidoptera</taxon>
        <taxon>Glossata</taxon>
        <taxon>Ditrysia</taxon>
        <taxon>Tineoidea</taxon>
        <taxon>Psychidae</taxon>
        <taxon>Oiketicinae</taxon>
        <taxon>Eumeta</taxon>
    </lineage>
</organism>
<protein>
    <submittedName>
        <fullName evidence="1">Uncharacterized protein</fullName>
    </submittedName>
</protein>
<sequence length="94" mass="10771">MWDLRSHLSGVSPRRWIFRGVPTSRSSRSPDANMKTNLFPLLISNRGAYILIPTRWPSEGRGPPPTFVVDTDDDVRAPARHVLFEAHNVWYNLT</sequence>
<dbReference type="AlphaFoldDB" id="A0A4C1UJW3"/>
<comment type="caution">
    <text evidence="1">The sequence shown here is derived from an EMBL/GenBank/DDBJ whole genome shotgun (WGS) entry which is preliminary data.</text>
</comment>
<name>A0A4C1UJW3_EUMVA</name>
<reference evidence="1 2" key="1">
    <citation type="journal article" date="2019" name="Commun. Biol.">
        <title>The bagworm genome reveals a unique fibroin gene that provides high tensile strength.</title>
        <authorList>
            <person name="Kono N."/>
            <person name="Nakamura H."/>
            <person name="Ohtoshi R."/>
            <person name="Tomita M."/>
            <person name="Numata K."/>
            <person name="Arakawa K."/>
        </authorList>
    </citation>
    <scope>NUCLEOTIDE SEQUENCE [LARGE SCALE GENOMIC DNA]</scope>
</reference>
<evidence type="ECO:0000313" key="1">
    <source>
        <dbReference type="EMBL" id="GBP26715.1"/>
    </source>
</evidence>
<accession>A0A4C1UJW3</accession>
<dbReference type="EMBL" id="BGZK01000183">
    <property type="protein sequence ID" value="GBP26715.1"/>
    <property type="molecule type" value="Genomic_DNA"/>
</dbReference>
<evidence type="ECO:0000313" key="2">
    <source>
        <dbReference type="Proteomes" id="UP000299102"/>
    </source>
</evidence>